<dbReference type="KEGG" id="mmc:Mmcs_2229"/>
<feature type="transmembrane region" description="Helical" evidence="1">
    <location>
        <begin position="55"/>
        <end position="76"/>
    </location>
</feature>
<gene>
    <name evidence="2" type="ordered locus">Mmcs_2229</name>
</gene>
<dbReference type="EMBL" id="CP000384">
    <property type="protein sequence ID" value="ABG08337.1"/>
    <property type="molecule type" value="Genomic_DNA"/>
</dbReference>
<evidence type="ECO:0000256" key="1">
    <source>
        <dbReference type="SAM" id="Phobius"/>
    </source>
</evidence>
<protein>
    <recommendedName>
        <fullName evidence="3">Alkaline shock response membrane anchor protein AmaP</fullName>
    </recommendedName>
</protein>
<accession>A0A5Q5BJC1</accession>
<sequence length="189" mass="20053" precursor="true">MTRLASAWDRFSALIFGLALIALGAGMLVWGSDWIPNRPEYVTAPGLVTAADAGWWPWVLAAAGIVLIVLALRWLLIHTPKARVKAVPLVSGHSGGTVSADLGAVANAAAQVLEQYPDVESAKGKAVVDRGVRTIDLTVTARSPLSVQTLIGPIDTVCTQTAGVLGDADIATRTTVRIGHHRRREHRVE</sequence>
<keyword evidence="1" id="KW-0812">Transmembrane</keyword>
<evidence type="ECO:0000313" key="2">
    <source>
        <dbReference type="EMBL" id="ABG08337.1"/>
    </source>
</evidence>
<dbReference type="AlphaFoldDB" id="A0A5Q5BJC1"/>
<name>A0A5Q5BJC1_MYCSS</name>
<keyword evidence="1" id="KW-0472">Membrane</keyword>
<proteinExistence type="predicted"/>
<keyword evidence="1" id="KW-1133">Transmembrane helix</keyword>
<reference evidence="2" key="1">
    <citation type="submission" date="2006-06" db="EMBL/GenBank/DDBJ databases">
        <title>Complete sequence of chromosome of Mycobacterium sp. MCS.</title>
        <authorList>
            <consortium name="US DOE Joint Genome Institute"/>
            <person name="Copeland A."/>
            <person name="Lucas S."/>
            <person name="Lapidus A."/>
            <person name="Barry K."/>
            <person name="Detter J.C."/>
            <person name="Glavina del Rio T."/>
            <person name="Hammon N."/>
            <person name="Israni S."/>
            <person name="Dalin E."/>
            <person name="Tice H."/>
            <person name="Pitluck S."/>
            <person name="Martinez M."/>
            <person name="Schmutz J."/>
            <person name="Larimer F."/>
            <person name="Land M."/>
            <person name="Hauser L."/>
            <person name="Kyrpides N."/>
            <person name="Kim E."/>
            <person name="Miller C.D."/>
            <person name="Hughes J.E."/>
            <person name="Anderson A.J."/>
            <person name="Sims R.C."/>
            <person name="Richardson P."/>
        </authorList>
    </citation>
    <scope>NUCLEOTIDE SEQUENCE [LARGE SCALE GENOMIC DNA]</scope>
    <source>
        <strain evidence="2">MCS</strain>
    </source>
</reference>
<evidence type="ECO:0008006" key="3">
    <source>
        <dbReference type="Google" id="ProtNLM"/>
    </source>
</evidence>
<organism evidence="2">
    <name type="scientific">Mycobacterium sp. (strain MCS)</name>
    <dbReference type="NCBI Taxonomy" id="164756"/>
    <lineage>
        <taxon>Bacteria</taxon>
        <taxon>Bacillati</taxon>
        <taxon>Actinomycetota</taxon>
        <taxon>Actinomycetes</taxon>
        <taxon>Mycobacteriales</taxon>
        <taxon>Mycobacteriaceae</taxon>
        <taxon>Mycobacterium</taxon>
    </lineage>
</organism>